<evidence type="ECO:0000259" key="13">
    <source>
        <dbReference type="PROSITE" id="PS51733"/>
    </source>
</evidence>
<comment type="catalytic activity">
    <reaction evidence="11">
        <text>[[Fe-S] cluster scaffold protein carrying a second [4Fe-4S](2+) cluster] + N(6)-octanoyl-L-lysyl-[protein] + 2 oxidized [2Fe-2S]-[ferredoxin] + 2 S-adenosyl-L-methionine + 4 H(+) = [[Fe-S] cluster scaffold protein] + N(6)-[(R)-dihydrolipoyl]-L-lysyl-[protein] + 4 Fe(3+) + 2 hydrogen sulfide + 2 5'-deoxyadenosine + 2 L-methionine + 2 reduced [2Fe-2S]-[ferredoxin]</text>
        <dbReference type="Rhea" id="RHEA:16585"/>
        <dbReference type="Rhea" id="RHEA-COMP:9928"/>
        <dbReference type="Rhea" id="RHEA-COMP:10000"/>
        <dbReference type="Rhea" id="RHEA-COMP:10001"/>
        <dbReference type="Rhea" id="RHEA-COMP:10475"/>
        <dbReference type="Rhea" id="RHEA-COMP:14568"/>
        <dbReference type="Rhea" id="RHEA-COMP:14569"/>
        <dbReference type="ChEBI" id="CHEBI:15378"/>
        <dbReference type="ChEBI" id="CHEBI:17319"/>
        <dbReference type="ChEBI" id="CHEBI:29034"/>
        <dbReference type="ChEBI" id="CHEBI:29919"/>
        <dbReference type="ChEBI" id="CHEBI:33722"/>
        <dbReference type="ChEBI" id="CHEBI:33737"/>
        <dbReference type="ChEBI" id="CHEBI:33738"/>
        <dbReference type="ChEBI" id="CHEBI:57844"/>
        <dbReference type="ChEBI" id="CHEBI:59789"/>
        <dbReference type="ChEBI" id="CHEBI:78809"/>
        <dbReference type="ChEBI" id="CHEBI:83100"/>
        <dbReference type="EC" id="2.8.1.8"/>
    </reaction>
</comment>
<dbReference type="PROSITE" id="PS51918">
    <property type="entry name" value="RADICAL_SAM"/>
    <property type="match status" value="1"/>
</dbReference>
<evidence type="ECO:0000256" key="2">
    <source>
        <dbReference type="ARBA" id="ARBA00004173"/>
    </source>
</evidence>
<evidence type="ECO:0000256" key="7">
    <source>
        <dbReference type="ARBA" id="ARBA00022723"/>
    </source>
</evidence>
<dbReference type="InterPro" id="IPR058240">
    <property type="entry name" value="rSAM_sf"/>
</dbReference>
<dbReference type="NCBIfam" id="TIGR00214">
    <property type="entry name" value="lipB"/>
    <property type="match status" value="1"/>
</dbReference>
<dbReference type="UniPathway" id="UPA00538">
    <property type="reaction ID" value="UER00592"/>
</dbReference>
<dbReference type="NCBIfam" id="NF004019">
    <property type="entry name" value="PRK05481.1"/>
    <property type="match status" value="1"/>
</dbReference>
<dbReference type="PANTHER" id="PTHR10949">
    <property type="entry name" value="LIPOYL SYNTHASE"/>
    <property type="match status" value="1"/>
</dbReference>
<dbReference type="CDD" id="cd16444">
    <property type="entry name" value="LipB"/>
    <property type="match status" value="1"/>
</dbReference>
<evidence type="ECO:0000256" key="10">
    <source>
        <dbReference type="ARBA" id="ARBA00023315"/>
    </source>
</evidence>
<dbReference type="SUPFAM" id="SSF102114">
    <property type="entry name" value="Radical SAM enzymes"/>
    <property type="match status" value="1"/>
</dbReference>
<evidence type="ECO:0000256" key="1">
    <source>
        <dbReference type="ARBA" id="ARBA00001966"/>
    </source>
</evidence>
<dbReference type="GO" id="GO:0009249">
    <property type="term" value="P:protein lipoylation"/>
    <property type="evidence" value="ECO:0007669"/>
    <property type="project" value="InterPro"/>
</dbReference>
<evidence type="ECO:0000256" key="4">
    <source>
        <dbReference type="ARBA" id="ARBA00022485"/>
    </source>
</evidence>
<feature type="domain" description="BPL/LPL catalytic" evidence="13">
    <location>
        <begin position="44"/>
        <end position="242"/>
    </location>
</feature>
<dbReference type="InterPro" id="IPR013785">
    <property type="entry name" value="Aldolase_TIM"/>
</dbReference>
<dbReference type="Gene3D" id="3.30.930.10">
    <property type="entry name" value="Bira Bifunctional Protein, Domain 2"/>
    <property type="match status" value="1"/>
</dbReference>
<dbReference type="SFLD" id="SFLDG01058">
    <property type="entry name" value="lipoyl_synthase_like"/>
    <property type="match status" value="1"/>
</dbReference>
<dbReference type="AlphaFoldDB" id="A0A6J6XI33"/>
<dbReference type="HAMAP" id="MF_00013">
    <property type="entry name" value="LipB"/>
    <property type="match status" value="1"/>
</dbReference>
<dbReference type="HAMAP" id="MF_00206">
    <property type="entry name" value="Lipoyl_synth"/>
    <property type="match status" value="1"/>
</dbReference>
<dbReference type="InterPro" id="IPR003698">
    <property type="entry name" value="Lipoyl_synth"/>
</dbReference>
<dbReference type="SUPFAM" id="SSF55681">
    <property type="entry name" value="Class II aaRS and biotin synthetases"/>
    <property type="match status" value="1"/>
</dbReference>
<dbReference type="GO" id="GO:0005739">
    <property type="term" value="C:mitochondrion"/>
    <property type="evidence" value="ECO:0007669"/>
    <property type="project" value="UniProtKB-SubCell"/>
</dbReference>
<dbReference type="InterPro" id="IPR007197">
    <property type="entry name" value="rSAM"/>
</dbReference>
<accession>A0A6J6XI33</accession>
<dbReference type="NCBIfam" id="NF010925">
    <property type="entry name" value="PRK14345.1"/>
    <property type="match status" value="1"/>
</dbReference>
<dbReference type="Pfam" id="PF04055">
    <property type="entry name" value="Radical_SAM"/>
    <property type="match status" value="1"/>
</dbReference>
<keyword evidence="8" id="KW-0408">Iron</keyword>
<evidence type="ECO:0000313" key="15">
    <source>
        <dbReference type="EMBL" id="CAB4796452.1"/>
    </source>
</evidence>
<evidence type="ECO:0000256" key="6">
    <source>
        <dbReference type="ARBA" id="ARBA00022691"/>
    </source>
</evidence>
<keyword evidence="7" id="KW-0479">Metal-binding</keyword>
<feature type="compositionally biased region" description="Low complexity" evidence="12">
    <location>
        <begin position="279"/>
        <end position="294"/>
    </location>
</feature>
<dbReference type="InterPro" id="IPR004143">
    <property type="entry name" value="BPL_LPL_catalytic"/>
</dbReference>
<dbReference type="InterPro" id="IPR031691">
    <property type="entry name" value="LIAS_N"/>
</dbReference>
<gene>
    <name evidence="15" type="ORF">UFOPK3046_00270</name>
</gene>
<comment type="pathway">
    <text evidence="3">Protein modification; protein lipoylation via endogenous pathway; protein N(6)-(lipoyl)lysine from octanoyl-[acyl-carrier-protein]: step 1/2.</text>
</comment>
<dbReference type="Gene3D" id="3.20.20.70">
    <property type="entry name" value="Aldolase class I"/>
    <property type="match status" value="1"/>
</dbReference>
<evidence type="ECO:0000256" key="8">
    <source>
        <dbReference type="ARBA" id="ARBA00023004"/>
    </source>
</evidence>
<organism evidence="15">
    <name type="scientific">freshwater metagenome</name>
    <dbReference type="NCBI Taxonomy" id="449393"/>
    <lineage>
        <taxon>unclassified sequences</taxon>
        <taxon>metagenomes</taxon>
        <taxon>ecological metagenomes</taxon>
    </lineage>
</organism>
<dbReference type="InterPro" id="IPR006638">
    <property type="entry name" value="Elp3/MiaA/NifB-like_rSAM"/>
</dbReference>
<dbReference type="InterPro" id="IPR045864">
    <property type="entry name" value="aa-tRNA-synth_II/BPL/LPL"/>
</dbReference>
<keyword evidence="4" id="KW-0004">4Fe-4S</keyword>
<dbReference type="NCBIfam" id="NF009544">
    <property type="entry name" value="PRK12928.1"/>
    <property type="match status" value="1"/>
</dbReference>
<evidence type="ECO:0000256" key="9">
    <source>
        <dbReference type="ARBA" id="ARBA00023014"/>
    </source>
</evidence>
<protein>
    <submittedName>
        <fullName evidence="15">Unannotated protein</fullName>
    </submittedName>
</protein>
<evidence type="ECO:0000256" key="3">
    <source>
        <dbReference type="ARBA" id="ARBA00004821"/>
    </source>
</evidence>
<evidence type="ECO:0000256" key="5">
    <source>
        <dbReference type="ARBA" id="ARBA00022679"/>
    </source>
</evidence>
<keyword evidence="9" id="KW-0411">Iron-sulfur</keyword>
<reference evidence="15" key="1">
    <citation type="submission" date="2020-05" db="EMBL/GenBank/DDBJ databases">
        <authorList>
            <person name="Chiriac C."/>
            <person name="Salcher M."/>
            <person name="Ghai R."/>
            <person name="Kavagutti S V."/>
        </authorList>
    </citation>
    <scope>NUCLEOTIDE SEQUENCE</scope>
</reference>
<sequence>MLSSSRAPEALRGLGGGLRTRWLGTVPYQDAWALQRGLHAELPKTGVDRLLLLEHPHTFTLGRNANPDHVLVDPLAVRAELVESDRGGDVTYHGPGQLVAYPILQLPPKGWNPGHSDPQLIGTLADTQAYIALLEQILILTIADLGLVGAGRHDGYPGVWIEPNTDRARKIAAIGVRIEHGRSLHGIALNVSPDLEYFSHIVPCGIAEFGVTSLANEGHEVSMHAAVDAFVARFEQHWQPEWHERSDVVWRQTETDLAPFSRGAGPGELTDGSNRLRPSAQGQSAQAQSGQGQSVDGTSVRLLGRLAEAGVMEGIALGDRKPDWMRAKLKLGSEVLKVKQTIRDLDLVTVCEEAGCPNLTECWAEGTATFMVCGERCTRACGFCLVDTRHPEALDAHEPERVAQAVDRMGLEFAVITMVARDDLADGGAQHVADTIAAIRQTRPATQIEALISDCKGDPDSLQLIFDAAPNVLNHNIETVARLQRAVRPSASYARSLAVLSRSVAAGLQTKSGLVLGMGEDADEVAATLADLAAVGVSIVTIGQYLRPTSHHLPVARWWTPAEFDEFKLIGEGFGITHVESSPFTRSSYHAKGSAAAAEQTAASGQSITVDKH</sequence>
<dbReference type="GO" id="GO:0033819">
    <property type="term" value="F:lipoyl(octanoyl) transferase activity"/>
    <property type="evidence" value="ECO:0007669"/>
    <property type="project" value="InterPro"/>
</dbReference>
<dbReference type="CDD" id="cd01335">
    <property type="entry name" value="Radical_SAM"/>
    <property type="match status" value="1"/>
</dbReference>
<dbReference type="Pfam" id="PF21948">
    <property type="entry name" value="LplA-B_cat"/>
    <property type="match status" value="1"/>
</dbReference>
<dbReference type="SMART" id="SM00729">
    <property type="entry name" value="Elp3"/>
    <property type="match status" value="1"/>
</dbReference>
<evidence type="ECO:0000256" key="11">
    <source>
        <dbReference type="ARBA" id="ARBA00047326"/>
    </source>
</evidence>
<dbReference type="SFLD" id="SFLDF00271">
    <property type="entry name" value="lipoyl_synthase"/>
    <property type="match status" value="1"/>
</dbReference>
<feature type="domain" description="Radical SAM core" evidence="14">
    <location>
        <begin position="363"/>
        <end position="577"/>
    </location>
</feature>
<keyword evidence="5" id="KW-0808">Transferase</keyword>
<comment type="cofactor">
    <cofactor evidence="1">
        <name>[4Fe-4S] cluster</name>
        <dbReference type="ChEBI" id="CHEBI:49883"/>
    </cofactor>
</comment>
<dbReference type="GO" id="GO:0046872">
    <property type="term" value="F:metal ion binding"/>
    <property type="evidence" value="ECO:0007669"/>
    <property type="project" value="UniProtKB-KW"/>
</dbReference>
<dbReference type="PANTHER" id="PTHR10949:SF0">
    <property type="entry name" value="LIPOYL SYNTHASE, MITOCHONDRIAL"/>
    <property type="match status" value="1"/>
</dbReference>
<dbReference type="InterPro" id="IPR000544">
    <property type="entry name" value="Octanoyltransferase"/>
</dbReference>
<dbReference type="InterPro" id="IPR020605">
    <property type="entry name" value="Octanoyltransferase_CS"/>
</dbReference>
<feature type="region of interest" description="Disordered" evidence="12">
    <location>
        <begin position="257"/>
        <end position="295"/>
    </location>
</feature>
<keyword evidence="6" id="KW-0949">S-adenosyl-L-methionine</keyword>
<dbReference type="GO" id="GO:0051539">
    <property type="term" value="F:4 iron, 4 sulfur cluster binding"/>
    <property type="evidence" value="ECO:0007669"/>
    <property type="project" value="UniProtKB-KW"/>
</dbReference>
<comment type="subcellular location">
    <subcellularLocation>
        <location evidence="2">Mitochondrion</location>
    </subcellularLocation>
</comment>
<dbReference type="Pfam" id="PF16881">
    <property type="entry name" value="LIAS_N"/>
    <property type="match status" value="1"/>
</dbReference>
<evidence type="ECO:0000256" key="12">
    <source>
        <dbReference type="SAM" id="MobiDB-lite"/>
    </source>
</evidence>
<proteinExistence type="inferred from homology"/>
<dbReference type="PROSITE" id="PS01313">
    <property type="entry name" value="LIPB"/>
    <property type="match status" value="1"/>
</dbReference>
<dbReference type="SFLD" id="SFLDS00029">
    <property type="entry name" value="Radical_SAM"/>
    <property type="match status" value="1"/>
</dbReference>
<name>A0A6J6XI33_9ZZZZ</name>
<dbReference type="EMBL" id="CAFAAQ010000013">
    <property type="protein sequence ID" value="CAB4796452.1"/>
    <property type="molecule type" value="Genomic_DNA"/>
</dbReference>
<keyword evidence="10" id="KW-0012">Acyltransferase</keyword>
<dbReference type="NCBIfam" id="TIGR00510">
    <property type="entry name" value="lipA"/>
    <property type="match status" value="1"/>
</dbReference>
<dbReference type="PROSITE" id="PS51733">
    <property type="entry name" value="BPL_LPL_CATALYTIC"/>
    <property type="match status" value="1"/>
</dbReference>
<evidence type="ECO:0000259" key="14">
    <source>
        <dbReference type="PROSITE" id="PS51918"/>
    </source>
</evidence>
<dbReference type="GO" id="GO:0016992">
    <property type="term" value="F:lipoate synthase activity"/>
    <property type="evidence" value="ECO:0007669"/>
    <property type="project" value="UniProtKB-EC"/>
</dbReference>